<protein>
    <submittedName>
        <fullName evidence="2">Uncharacterized protein</fullName>
    </submittedName>
</protein>
<reference evidence="3" key="1">
    <citation type="submission" date="2019-06" db="EMBL/GenBank/DDBJ databases">
        <authorList>
            <person name="Broberg M."/>
        </authorList>
    </citation>
    <scope>NUCLEOTIDE SEQUENCE [LARGE SCALE GENOMIC DNA]</scope>
</reference>
<evidence type="ECO:0000313" key="3">
    <source>
        <dbReference type="Proteomes" id="UP000754883"/>
    </source>
</evidence>
<feature type="region of interest" description="Disordered" evidence="1">
    <location>
        <begin position="124"/>
        <end position="156"/>
    </location>
</feature>
<comment type="caution">
    <text evidence="2">The sequence shown here is derived from an EMBL/GenBank/DDBJ whole genome shotgun (WGS) entry which is preliminary data.</text>
</comment>
<reference evidence="2 3" key="2">
    <citation type="submission" date="2021-10" db="EMBL/GenBank/DDBJ databases">
        <authorList>
            <person name="Piombo E."/>
        </authorList>
    </citation>
    <scope>NUCLEOTIDE SEQUENCE [LARGE SCALE GENOMIC DNA]</scope>
</reference>
<evidence type="ECO:0000256" key="1">
    <source>
        <dbReference type="SAM" id="MobiDB-lite"/>
    </source>
</evidence>
<proteinExistence type="predicted"/>
<gene>
    <name evidence="2" type="ORF">CBYS24578_00007478</name>
</gene>
<organism evidence="2 3">
    <name type="scientific">Clonostachys byssicola</name>
    <dbReference type="NCBI Taxonomy" id="160290"/>
    <lineage>
        <taxon>Eukaryota</taxon>
        <taxon>Fungi</taxon>
        <taxon>Dikarya</taxon>
        <taxon>Ascomycota</taxon>
        <taxon>Pezizomycotina</taxon>
        <taxon>Sordariomycetes</taxon>
        <taxon>Hypocreomycetidae</taxon>
        <taxon>Hypocreales</taxon>
        <taxon>Bionectriaceae</taxon>
        <taxon>Clonostachys</taxon>
    </lineage>
</organism>
<feature type="compositionally biased region" description="Basic and acidic residues" evidence="1">
    <location>
        <begin position="124"/>
        <end position="146"/>
    </location>
</feature>
<keyword evidence="3" id="KW-1185">Reference proteome</keyword>
<dbReference type="Proteomes" id="UP000754883">
    <property type="component" value="Unassembled WGS sequence"/>
</dbReference>
<dbReference type="EMBL" id="CABFNO020001317">
    <property type="protein sequence ID" value="CAG9980513.1"/>
    <property type="molecule type" value="Genomic_DNA"/>
</dbReference>
<feature type="compositionally biased region" description="Pro residues" evidence="1">
    <location>
        <begin position="25"/>
        <end position="38"/>
    </location>
</feature>
<dbReference type="OrthoDB" id="5146605at2759"/>
<feature type="region of interest" description="Disordered" evidence="1">
    <location>
        <begin position="18"/>
        <end position="44"/>
    </location>
</feature>
<sequence>MSHHQRFDPDLEGVVLGKKSWMNNLPPPPSPLPPTLPPPKEKESEPVYKFVVKDEDECLKALEEEARRSRYGRYISHLKYSEFDWTIPVKDFQAGKCIVKGMDCQLTPIMAKALRGHFLPKRHRDWDEKMQKKAEEEAKGTKRKLGEAFPASDNGE</sequence>
<evidence type="ECO:0000313" key="2">
    <source>
        <dbReference type="EMBL" id="CAG9980513.1"/>
    </source>
</evidence>
<accession>A0A9N9U5D9</accession>
<name>A0A9N9U5D9_9HYPO</name>
<dbReference type="AlphaFoldDB" id="A0A9N9U5D9"/>